<dbReference type="Pfam" id="PF02469">
    <property type="entry name" value="Fasciclin"/>
    <property type="match status" value="2"/>
</dbReference>
<proteinExistence type="predicted"/>
<dbReference type="AlphaFoldDB" id="A0AAV9GU66"/>
<dbReference type="PANTHER" id="PTHR10900:SF77">
    <property type="entry name" value="FI19380P1"/>
    <property type="match status" value="1"/>
</dbReference>
<accession>A0AAV9GU66</accession>
<evidence type="ECO:0000259" key="2">
    <source>
        <dbReference type="PROSITE" id="PS50213"/>
    </source>
</evidence>
<dbReference type="EMBL" id="MU865925">
    <property type="protein sequence ID" value="KAK4452198.1"/>
    <property type="molecule type" value="Genomic_DNA"/>
</dbReference>
<dbReference type="InterPro" id="IPR036378">
    <property type="entry name" value="FAS1_dom_sf"/>
</dbReference>
<feature type="domain" description="FAS1" evidence="2">
    <location>
        <begin position="184"/>
        <end position="313"/>
    </location>
</feature>
<comment type="caution">
    <text evidence="3">The sequence shown here is derived from an EMBL/GenBank/DDBJ whole genome shotgun (WGS) entry which is preliminary data.</text>
</comment>
<protein>
    <submittedName>
        <fullName evidence="3">FAS1 domain-containing protein</fullName>
    </submittedName>
</protein>
<evidence type="ECO:0000313" key="3">
    <source>
        <dbReference type="EMBL" id="KAK4452198.1"/>
    </source>
</evidence>
<organism evidence="3 4">
    <name type="scientific">Podospora aff. communis PSN243</name>
    <dbReference type="NCBI Taxonomy" id="3040156"/>
    <lineage>
        <taxon>Eukaryota</taxon>
        <taxon>Fungi</taxon>
        <taxon>Dikarya</taxon>
        <taxon>Ascomycota</taxon>
        <taxon>Pezizomycotina</taxon>
        <taxon>Sordariomycetes</taxon>
        <taxon>Sordariomycetidae</taxon>
        <taxon>Sordariales</taxon>
        <taxon>Podosporaceae</taxon>
        <taxon>Podospora</taxon>
    </lineage>
</organism>
<feature type="chain" id="PRO_5043787822" evidence="1">
    <location>
        <begin position="30"/>
        <end position="396"/>
    </location>
</feature>
<dbReference type="InterPro" id="IPR000782">
    <property type="entry name" value="FAS1_domain"/>
</dbReference>
<reference evidence="3" key="1">
    <citation type="journal article" date="2023" name="Mol. Phylogenet. Evol.">
        <title>Genome-scale phylogeny and comparative genomics of the fungal order Sordariales.</title>
        <authorList>
            <person name="Hensen N."/>
            <person name="Bonometti L."/>
            <person name="Westerberg I."/>
            <person name="Brannstrom I.O."/>
            <person name="Guillou S."/>
            <person name="Cros-Aarteil S."/>
            <person name="Calhoun S."/>
            <person name="Haridas S."/>
            <person name="Kuo A."/>
            <person name="Mondo S."/>
            <person name="Pangilinan J."/>
            <person name="Riley R."/>
            <person name="LaButti K."/>
            <person name="Andreopoulos B."/>
            <person name="Lipzen A."/>
            <person name="Chen C."/>
            <person name="Yan M."/>
            <person name="Daum C."/>
            <person name="Ng V."/>
            <person name="Clum A."/>
            <person name="Steindorff A."/>
            <person name="Ohm R.A."/>
            <person name="Martin F."/>
            <person name="Silar P."/>
            <person name="Natvig D.O."/>
            <person name="Lalanne C."/>
            <person name="Gautier V."/>
            <person name="Ament-Velasquez S.L."/>
            <person name="Kruys A."/>
            <person name="Hutchinson M.I."/>
            <person name="Powell A.J."/>
            <person name="Barry K."/>
            <person name="Miller A.N."/>
            <person name="Grigoriev I.V."/>
            <person name="Debuchy R."/>
            <person name="Gladieux P."/>
            <person name="Hiltunen Thoren M."/>
            <person name="Johannesson H."/>
        </authorList>
    </citation>
    <scope>NUCLEOTIDE SEQUENCE</scope>
    <source>
        <strain evidence="3">PSN243</strain>
    </source>
</reference>
<gene>
    <name evidence="3" type="ORF">QBC34DRAFT_41819</name>
</gene>
<feature type="domain" description="FAS1" evidence="2">
    <location>
        <begin position="34"/>
        <end position="180"/>
    </location>
</feature>
<feature type="signal peptide" evidence="1">
    <location>
        <begin position="1"/>
        <end position="29"/>
    </location>
</feature>
<sequence length="396" mass="42486">MISSLPSPRAILSAMVAVLAATGPTMTNAQNLTGRHLASVLAAQQDMSVFRSFIYRFPDVFSDLPEQGVTVIAPNDFAFGKVGNWGDKTIEGIKASLRYHVIKAKAPIIVGAIPKGDSLSASTALDDPEWSNVTDGQQVILTKQPGGEVILTSGFATRGTVVVEDILFENGIVQIVDSVMHVPEPLESTARNAYSDIAAFLETLHATGLAENLASARDVTILAPHNAAFQHHAGTLHETTHDDLKRILRYHIIPGAVLHSWEFQNGSYLASAEENKSMTITRVGNWIFANSAQFLQTDILISNGIVHMVDDILNLDHAVADPDITPSDRVTADHVAPTSRSVITLEPTVDDAPWVYPRPSRPVITLEPKVDAAPRMHPGLVGLAVALVVGGLFVGV</sequence>
<dbReference type="InterPro" id="IPR050904">
    <property type="entry name" value="Adhesion/Biosynth-related"/>
</dbReference>
<dbReference type="Proteomes" id="UP001321760">
    <property type="component" value="Unassembled WGS sequence"/>
</dbReference>
<name>A0AAV9GU66_9PEZI</name>
<dbReference type="PANTHER" id="PTHR10900">
    <property type="entry name" value="PERIOSTIN-RELATED"/>
    <property type="match status" value="1"/>
</dbReference>
<dbReference type="SMART" id="SM00554">
    <property type="entry name" value="FAS1"/>
    <property type="match status" value="2"/>
</dbReference>
<reference evidence="3" key="2">
    <citation type="submission" date="2023-05" db="EMBL/GenBank/DDBJ databases">
        <authorList>
            <consortium name="Lawrence Berkeley National Laboratory"/>
            <person name="Steindorff A."/>
            <person name="Hensen N."/>
            <person name="Bonometti L."/>
            <person name="Westerberg I."/>
            <person name="Brannstrom I.O."/>
            <person name="Guillou S."/>
            <person name="Cros-Aarteil S."/>
            <person name="Calhoun S."/>
            <person name="Haridas S."/>
            <person name="Kuo A."/>
            <person name="Mondo S."/>
            <person name="Pangilinan J."/>
            <person name="Riley R."/>
            <person name="Labutti K."/>
            <person name="Andreopoulos B."/>
            <person name="Lipzen A."/>
            <person name="Chen C."/>
            <person name="Yanf M."/>
            <person name="Daum C."/>
            <person name="Ng V."/>
            <person name="Clum A."/>
            <person name="Ohm R."/>
            <person name="Martin F."/>
            <person name="Silar P."/>
            <person name="Natvig D."/>
            <person name="Lalanne C."/>
            <person name="Gautier V."/>
            <person name="Ament-Velasquez S.L."/>
            <person name="Kruys A."/>
            <person name="Hutchinson M.I."/>
            <person name="Powell A.J."/>
            <person name="Barry K."/>
            <person name="Miller A.N."/>
            <person name="Grigoriev I.V."/>
            <person name="Debuchy R."/>
            <person name="Gladieux P."/>
            <person name="Thoren M.H."/>
            <person name="Johannesson H."/>
        </authorList>
    </citation>
    <scope>NUCLEOTIDE SEQUENCE</scope>
    <source>
        <strain evidence="3">PSN243</strain>
    </source>
</reference>
<evidence type="ECO:0000313" key="4">
    <source>
        <dbReference type="Proteomes" id="UP001321760"/>
    </source>
</evidence>
<keyword evidence="1" id="KW-0732">Signal</keyword>
<evidence type="ECO:0000256" key="1">
    <source>
        <dbReference type="SAM" id="SignalP"/>
    </source>
</evidence>
<dbReference type="SUPFAM" id="SSF82153">
    <property type="entry name" value="FAS1 domain"/>
    <property type="match status" value="2"/>
</dbReference>
<keyword evidence="4" id="KW-1185">Reference proteome</keyword>
<dbReference type="Gene3D" id="2.30.180.10">
    <property type="entry name" value="FAS1 domain"/>
    <property type="match status" value="2"/>
</dbReference>
<dbReference type="PROSITE" id="PS50213">
    <property type="entry name" value="FAS1"/>
    <property type="match status" value="2"/>
</dbReference>